<accession>A0ABM4BZD9</accession>
<gene>
    <name evidence="3" type="primary">LOC136081252</name>
</gene>
<dbReference type="RefSeq" id="XP_065654625.1">
    <property type="nucleotide sequence ID" value="XM_065798553.1"/>
</dbReference>
<dbReference type="InterPro" id="IPR007875">
    <property type="entry name" value="Sprouty"/>
</dbReference>
<organism evidence="2 3">
    <name type="scientific">Hydra vulgaris</name>
    <name type="common">Hydra</name>
    <name type="synonym">Hydra attenuata</name>
    <dbReference type="NCBI Taxonomy" id="6087"/>
    <lineage>
        <taxon>Eukaryota</taxon>
        <taxon>Metazoa</taxon>
        <taxon>Cnidaria</taxon>
        <taxon>Hydrozoa</taxon>
        <taxon>Hydroidolina</taxon>
        <taxon>Anthoathecata</taxon>
        <taxon>Aplanulata</taxon>
        <taxon>Hydridae</taxon>
        <taxon>Hydra</taxon>
    </lineage>
</organism>
<keyword evidence="1" id="KW-1133">Transmembrane helix</keyword>
<sequence>MNNRTRISLQEQITSIFIDDNNGTLIKVKEKSKLRATQSTPINANYPLKIFDNKHLPSLTKESQENEAGCFGSSRNAKKKQSEFMVKMAPKCSCSHCENTHCFYQNTSSSSSAELILEKMDSNYYSLNFETFKSKKSSGVSRVITEEPFATSTKNLDNCTKNTSCTTCLYNTKSVISYCTCFCCLEALCYHCIAKDDIGTNDIVRNGLNLKKSKHDIGKRLAIFLTCIPFFPCLSFYPVLNGILDYCISKKNKN</sequence>
<dbReference type="GeneID" id="136081252"/>
<evidence type="ECO:0000256" key="1">
    <source>
        <dbReference type="SAM" id="Phobius"/>
    </source>
</evidence>
<keyword evidence="1" id="KW-0472">Membrane</keyword>
<keyword evidence="1" id="KW-0812">Transmembrane</keyword>
<name>A0ABM4BZD9_HYDVU</name>
<proteinExistence type="predicted"/>
<protein>
    <submittedName>
        <fullName evidence="3">Uncharacterized protein LOC136081252</fullName>
    </submittedName>
</protein>
<dbReference type="Pfam" id="PF05210">
    <property type="entry name" value="Sprouty"/>
    <property type="match status" value="1"/>
</dbReference>
<evidence type="ECO:0000313" key="3">
    <source>
        <dbReference type="RefSeq" id="XP_065654625.1"/>
    </source>
</evidence>
<dbReference type="Proteomes" id="UP001652625">
    <property type="component" value="Chromosome 06"/>
</dbReference>
<evidence type="ECO:0000313" key="2">
    <source>
        <dbReference type="Proteomes" id="UP001652625"/>
    </source>
</evidence>
<reference evidence="3" key="1">
    <citation type="submission" date="2025-08" db="UniProtKB">
        <authorList>
            <consortium name="RefSeq"/>
        </authorList>
    </citation>
    <scope>IDENTIFICATION</scope>
</reference>
<feature type="transmembrane region" description="Helical" evidence="1">
    <location>
        <begin position="221"/>
        <end position="240"/>
    </location>
</feature>
<keyword evidence="2" id="KW-1185">Reference proteome</keyword>